<dbReference type="InterPro" id="IPR038499">
    <property type="entry name" value="BRO1_sf"/>
</dbReference>
<dbReference type="PANTHER" id="PTHR23030">
    <property type="entry name" value="PCD6 INTERACTING PROTEIN-RELATED"/>
    <property type="match status" value="1"/>
</dbReference>
<evidence type="ECO:0000313" key="9">
    <source>
        <dbReference type="Proteomes" id="UP000076744"/>
    </source>
</evidence>
<feature type="domain" description="BRO1" evidence="7">
    <location>
        <begin position="159"/>
        <end position="561"/>
    </location>
</feature>
<name>A0A162JHE1_CORFA</name>
<dbReference type="OrthoDB" id="2141925at2759"/>
<dbReference type="RefSeq" id="XP_018705872.1">
    <property type="nucleotide sequence ID" value="XM_018846983.1"/>
</dbReference>
<dbReference type="Gene3D" id="1.20.120.560">
    <property type="entry name" value="alix/aip1 in complex with the ypdl late domain"/>
    <property type="match status" value="1"/>
</dbReference>
<proteinExistence type="predicted"/>
<dbReference type="Proteomes" id="UP000076744">
    <property type="component" value="Unassembled WGS sequence"/>
</dbReference>
<organism evidence="8 9">
    <name type="scientific">Cordyceps fumosorosea (strain ARSEF 2679)</name>
    <name type="common">Isaria fumosorosea</name>
    <dbReference type="NCBI Taxonomy" id="1081104"/>
    <lineage>
        <taxon>Eukaryota</taxon>
        <taxon>Fungi</taxon>
        <taxon>Dikarya</taxon>
        <taxon>Ascomycota</taxon>
        <taxon>Pezizomycotina</taxon>
        <taxon>Sordariomycetes</taxon>
        <taxon>Hypocreomycetidae</taxon>
        <taxon>Hypocreales</taxon>
        <taxon>Cordycipitaceae</taxon>
        <taxon>Cordyceps</taxon>
    </lineage>
</organism>
<evidence type="ECO:0000256" key="1">
    <source>
        <dbReference type="ARBA" id="ARBA00004177"/>
    </source>
</evidence>
<comment type="caution">
    <text evidence="8">The sequence shown here is derived from an EMBL/GenBank/DDBJ whole genome shotgun (WGS) entry which is preliminary data.</text>
</comment>
<evidence type="ECO:0000256" key="6">
    <source>
        <dbReference type="SAM" id="MobiDB-lite"/>
    </source>
</evidence>
<evidence type="ECO:0000313" key="8">
    <source>
        <dbReference type="EMBL" id="OAA69002.1"/>
    </source>
</evidence>
<evidence type="ECO:0000256" key="5">
    <source>
        <dbReference type="ARBA" id="ARBA00041284"/>
    </source>
</evidence>
<reference evidence="8 9" key="1">
    <citation type="journal article" date="2016" name="Genome Biol. Evol.">
        <title>Divergent and convergent evolution of fungal pathogenicity.</title>
        <authorList>
            <person name="Shang Y."/>
            <person name="Xiao G."/>
            <person name="Zheng P."/>
            <person name="Cen K."/>
            <person name="Zhan S."/>
            <person name="Wang C."/>
        </authorList>
    </citation>
    <scope>NUCLEOTIDE SEQUENCE [LARGE SCALE GENOMIC DNA]</scope>
    <source>
        <strain evidence="8 9">ARSEF 2679</strain>
    </source>
</reference>
<evidence type="ECO:0000259" key="7">
    <source>
        <dbReference type="PROSITE" id="PS51180"/>
    </source>
</evidence>
<feature type="compositionally biased region" description="Low complexity" evidence="6">
    <location>
        <begin position="968"/>
        <end position="979"/>
    </location>
</feature>
<evidence type="ECO:0000256" key="4">
    <source>
        <dbReference type="ARBA" id="ARBA00022753"/>
    </source>
</evidence>
<feature type="compositionally biased region" description="Polar residues" evidence="6">
    <location>
        <begin position="1024"/>
        <end position="1052"/>
    </location>
</feature>
<dbReference type="SMART" id="SM01041">
    <property type="entry name" value="BRO1"/>
    <property type="match status" value="1"/>
</dbReference>
<dbReference type="Pfam" id="PF13949">
    <property type="entry name" value="ALIX_LYPXL_bnd"/>
    <property type="match status" value="1"/>
</dbReference>
<feature type="compositionally biased region" description="Basic and acidic residues" evidence="6">
    <location>
        <begin position="1"/>
        <end position="11"/>
    </location>
</feature>
<keyword evidence="3" id="KW-0963">Cytoplasm</keyword>
<keyword evidence="4" id="KW-0967">Endosome</keyword>
<feature type="region of interest" description="Disordered" evidence="6">
    <location>
        <begin position="1"/>
        <end position="72"/>
    </location>
</feature>
<dbReference type="EMBL" id="AZHB01000006">
    <property type="protein sequence ID" value="OAA69002.1"/>
    <property type="molecule type" value="Genomic_DNA"/>
</dbReference>
<feature type="compositionally biased region" description="Low complexity" evidence="6">
    <location>
        <begin position="1053"/>
        <end position="1071"/>
    </location>
</feature>
<dbReference type="GO" id="GO:0043328">
    <property type="term" value="P:protein transport to vacuole involved in ubiquitin-dependent protein catabolic process via the multivesicular body sorting pathway"/>
    <property type="evidence" value="ECO:0007669"/>
    <property type="project" value="TreeGrafter"/>
</dbReference>
<dbReference type="Pfam" id="PF03097">
    <property type="entry name" value="BRO1"/>
    <property type="match status" value="1"/>
</dbReference>
<dbReference type="CDD" id="cd09237">
    <property type="entry name" value="V_ScBro1_like"/>
    <property type="match status" value="1"/>
</dbReference>
<dbReference type="GeneID" id="30019669"/>
<dbReference type="AlphaFoldDB" id="A0A162JHE1"/>
<evidence type="ECO:0000256" key="3">
    <source>
        <dbReference type="ARBA" id="ARBA00022490"/>
    </source>
</evidence>
<dbReference type="InterPro" id="IPR004328">
    <property type="entry name" value="BRO1_dom"/>
</dbReference>
<feature type="region of interest" description="Disordered" evidence="6">
    <location>
        <begin position="941"/>
        <end position="1139"/>
    </location>
</feature>
<feature type="compositionally biased region" description="Pro residues" evidence="6">
    <location>
        <begin position="1084"/>
        <end position="1098"/>
    </location>
</feature>
<protein>
    <recommendedName>
        <fullName evidence="5">BRO domain-containing protein 1</fullName>
    </recommendedName>
</protein>
<dbReference type="STRING" id="1081104.A0A162JHE1"/>
<accession>A0A162JHE1</accession>
<dbReference type="CDD" id="cd09242">
    <property type="entry name" value="BRO1_ScBro1_like"/>
    <property type="match status" value="1"/>
</dbReference>
<feature type="compositionally biased region" description="Polar residues" evidence="6">
    <location>
        <begin position="1002"/>
        <end position="1015"/>
    </location>
</feature>
<gene>
    <name evidence="8" type="ORF">ISF_03377</name>
</gene>
<dbReference type="InterPro" id="IPR025304">
    <property type="entry name" value="ALIX_V_dom"/>
</dbReference>
<dbReference type="PANTHER" id="PTHR23030:SF30">
    <property type="entry name" value="TYROSINE-PROTEIN PHOSPHATASE NON-RECEPTOR TYPE 23"/>
    <property type="match status" value="1"/>
</dbReference>
<dbReference type="PROSITE" id="PS51180">
    <property type="entry name" value="BRO1"/>
    <property type="match status" value="1"/>
</dbReference>
<evidence type="ECO:0000256" key="2">
    <source>
        <dbReference type="ARBA" id="ARBA00004496"/>
    </source>
</evidence>
<keyword evidence="9" id="KW-1185">Reference proteome</keyword>
<dbReference type="GO" id="GO:0005768">
    <property type="term" value="C:endosome"/>
    <property type="evidence" value="ECO:0007669"/>
    <property type="project" value="UniProtKB-SubCell"/>
</dbReference>
<dbReference type="Gene3D" id="1.25.40.280">
    <property type="entry name" value="alix/aip1 like domains"/>
    <property type="match status" value="1"/>
</dbReference>
<sequence>MEEREAEREAQKPSPTCFVGHSSPDASWLPFVVSNSPTAQPELPRRPTAYNHPAGRSSSTSATHHPAPPASKPGRILCDLLCPIYLPSRCRNPESTSSWPVPDRHLADEAPAVRAASSPSLPHRPTVVISPLLPASDSSTILSEAYSQQHSPVNMSQSPMISVPVKATNEIDWVTPLKSYIRNTYGDDPERYAEECETLNRLRQDMRGAGKESTSGRDMLYRYYGQLELLDLRFPIDEHHIKISFTWFDAFTHKPTTQYSLAFEKASVIFNISAILSAHAALQNRADDSTLKVAYHSFQASAGMFTYINENFLHAPSFDLSRETVKALINVMLAQAQEIFIEKQSKDNTKIALRAKLAAQAAYLYSQALEGVQENVTKALFEKVWLTMVTIKTSLFSSMAQYYQGLADEQASQHGVAVARYLAAEALAKEADRLARNFPSNVPSSSNLSADCGAHLQELCKRHYSSIQDKHKEALKDNDYIYHQPVPAEASLPAIAKLPAAKPIPVSELYAGQDIQRITGPDLFAKIVPMAVTESASLYDEEKAKLVRAETEKVDTANGEMAASLDYLRLPGALQVLKGGFDRDIPPDENFRQWCEDIATHDDPTSIFDFLSSEKRAIVKKLEESSTALDREEGVCEKMRSKYSAEWSQQPSARLTTTLRSDIRGYREALDEASRSDGQLASKLQQNEADFNEMRDAVNAGQVDQMFQEAISRARGRNSQANSPAGIEPNLLDTDFGESGPSVMDQIAIIEDILKKLNLIKRERNQVLKDLKEKAHKDDISQVLILNKKSISNYENQLFQQELEKFRPHQNRLLQANHKQSSLMKELTSAFNILLQDKRVRSEQSKYETVQRQRSSVINRYKRTYQEFLDLYAGLQSAKNWYGEMRDTVQSLEKNVETFVNNRRAEGAQLLDQIERDKSANRSNQAALEQERLRGLMERMSMEGTKSPPQKSRPTPAALFQPGQAPRYQQSGSYQGQYSMPNSPPAHQQTYGGYSSPAPPASTFSQPTYNPSQYGMTPGPTSPPANQTTFSMNTMRQGPQSPPATQTSFGHTQQQPYQSYHQRSYSSQSQQHMPQAQTGYVPPGFVPPPPPPGPPPLGPQQTVHYGNQDYDPTGGRPPSSQARAGQQAHDPWAGLSAWK</sequence>
<dbReference type="Gene3D" id="1.20.140.50">
    <property type="entry name" value="alix/aip1 like domains"/>
    <property type="match status" value="1"/>
</dbReference>
<comment type="subcellular location">
    <subcellularLocation>
        <location evidence="2">Cytoplasm</location>
    </subcellularLocation>
    <subcellularLocation>
        <location evidence="1">Endosome</location>
    </subcellularLocation>
</comment>